<gene>
    <name evidence="2" type="ORF">g.7036</name>
</gene>
<dbReference type="AlphaFoldDB" id="A0A1B6GV44"/>
<name>A0A1B6GV44_9HEMI</name>
<evidence type="ECO:0000313" key="2">
    <source>
        <dbReference type="EMBL" id="JAS66289.1"/>
    </source>
</evidence>
<feature type="region of interest" description="Disordered" evidence="1">
    <location>
        <begin position="1"/>
        <end position="37"/>
    </location>
</feature>
<feature type="compositionally biased region" description="Acidic residues" evidence="1">
    <location>
        <begin position="8"/>
        <end position="37"/>
    </location>
</feature>
<protein>
    <recommendedName>
        <fullName evidence="3">PiggyBac transposable element-derived protein domain-containing protein</fullName>
    </recommendedName>
</protein>
<evidence type="ECO:0000256" key="1">
    <source>
        <dbReference type="SAM" id="MobiDB-lite"/>
    </source>
</evidence>
<accession>A0A1B6GV44</accession>
<evidence type="ECO:0008006" key="3">
    <source>
        <dbReference type="Google" id="ProtNLM"/>
    </source>
</evidence>
<organism evidence="2">
    <name type="scientific">Cuerna arida</name>
    <dbReference type="NCBI Taxonomy" id="1464854"/>
    <lineage>
        <taxon>Eukaryota</taxon>
        <taxon>Metazoa</taxon>
        <taxon>Ecdysozoa</taxon>
        <taxon>Arthropoda</taxon>
        <taxon>Hexapoda</taxon>
        <taxon>Insecta</taxon>
        <taxon>Pterygota</taxon>
        <taxon>Neoptera</taxon>
        <taxon>Paraneoptera</taxon>
        <taxon>Hemiptera</taxon>
        <taxon>Auchenorrhyncha</taxon>
        <taxon>Membracoidea</taxon>
        <taxon>Cicadellidae</taxon>
        <taxon>Cicadellinae</taxon>
        <taxon>Proconiini</taxon>
        <taxon>Cuerna</taxon>
    </lineage>
</organism>
<dbReference type="EMBL" id="GECZ01003480">
    <property type="protein sequence ID" value="JAS66289.1"/>
    <property type="molecule type" value="Transcribed_RNA"/>
</dbReference>
<proteinExistence type="predicted"/>
<sequence length="99" mass="11227">MANANDEYNSDDPLSDSEDSTDNTDIDSSDAEDDFDFDPAVWSNVSAAGMRDIPFTGDNKLLIPVPGNNEPIDWFNFFIDLVFLKNICRFTNKYLQIHQ</sequence>
<reference evidence="2" key="1">
    <citation type="submission" date="2015-11" db="EMBL/GenBank/DDBJ databases">
        <title>De novo transcriptome assembly of four potential Pierce s Disease insect vectors from Arizona vineyards.</title>
        <authorList>
            <person name="Tassone E.E."/>
        </authorList>
    </citation>
    <scope>NUCLEOTIDE SEQUENCE</scope>
</reference>